<evidence type="ECO:0000256" key="2">
    <source>
        <dbReference type="ARBA" id="ARBA00023186"/>
    </source>
</evidence>
<dbReference type="InterPro" id="IPR035269">
    <property type="entry name" value="PSMD9"/>
</dbReference>
<reference evidence="6 7" key="1">
    <citation type="journal article" date="2024" name="IMA Fungus">
        <title>IMA Genome - F19 : A genome assembly and annotation guide to empower mycologists, including annotated draft genome sequences of Ceratocystis pirilliformis, Diaporthe australafricana, Fusarium ophioides, Paecilomyces lecythidis, and Sporothrix stenoceras.</title>
        <authorList>
            <person name="Aylward J."/>
            <person name="Wilson A.M."/>
            <person name="Visagie C.M."/>
            <person name="Spraker J."/>
            <person name="Barnes I."/>
            <person name="Buitendag C."/>
            <person name="Ceriani C."/>
            <person name="Del Mar Angel L."/>
            <person name="du Plessis D."/>
            <person name="Fuchs T."/>
            <person name="Gasser K."/>
            <person name="Kramer D."/>
            <person name="Li W."/>
            <person name="Munsamy K."/>
            <person name="Piso A."/>
            <person name="Price J.L."/>
            <person name="Sonnekus B."/>
            <person name="Thomas C."/>
            <person name="van der Nest A."/>
            <person name="van Dijk A."/>
            <person name="van Heerden A."/>
            <person name="van Vuuren N."/>
            <person name="Yilmaz N."/>
            <person name="Duong T.A."/>
            <person name="van der Merwe N.A."/>
            <person name="Wingfield M.J."/>
            <person name="Wingfield B.D."/>
        </authorList>
    </citation>
    <scope>NUCLEOTIDE SEQUENCE [LARGE SCALE GENOMIC DNA]</scope>
    <source>
        <strain evidence="6 7">CMW 5346</strain>
    </source>
</reference>
<evidence type="ECO:0000313" key="7">
    <source>
        <dbReference type="Proteomes" id="UP001583186"/>
    </source>
</evidence>
<accession>A0ABR3ZSB6</accession>
<dbReference type="Gene3D" id="2.30.42.10">
    <property type="match status" value="1"/>
</dbReference>
<keyword evidence="6" id="KW-0647">Proteasome</keyword>
<feature type="region of interest" description="Disordered" evidence="3">
    <location>
        <begin position="1"/>
        <end position="23"/>
    </location>
</feature>
<keyword evidence="2" id="KW-0143">Chaperone</keyword>
<dbReference type="EMBL" id="JAWCUI010000002">
    <property type="protein sequence ID" value="KAL1903104.1"/>
    <property type="molecule type" value="Genomic_DNA"/>
</dbReference>
<evidence type="ECO:0000256" key="1">
    <source>
        <dbReference type="ARBA" id="ARBA00005256"/>
    </source>
</evidence>
<evidence type="ECO:0000259" key="4">
    <source>
        <dbReference type="Pfam" id="PF17820"/>
    </source>
</evidence>
<dbReference type="Proteomes" id="UP001583186">
    <property type="component" value="Unassembled WGS sequence"/>
</dbReference>
<dbReference type="PANTHER" id="PTHR12651:SF1">
    <property type="entry name" value="26S PROTEASOME NON-ATPASE REGULATORY SUBUNIT 9"/>
    <property type="match status" value="1"/>
</dbReference>
<comment type="similarity">
    <text evidence="1">Belongs to the proteasome subunit p27 family.</text>
</comment>
<evidence type="ECO:0000313" key="6">
    <source>
        <dbReference type="EMBL" id="KAL1903104.1"/>
    </source>
</evidence>
<dbReference type="SUPFAM" id="SSF50156">
    <property type="entry name" value="PDZ domain-like"/>
    <property type="match status" value="1"/>
</dbReference>
<proteinExistence type="inferred from homology"/>
<feature type="domain" description="Nas2 N-terminal" evidence="5">
    <location>
        <begin position="29"/>
        <end position="106"/>
    </location>
</feature>
<dbReference type="PANTHER" id="PTHR12651">
    <property type="entry name" value="26S PROTEASOME NON-ATPASE REGULATORY SUBUNIT 9"/>
    <property type="match status" value="1"/>
</dbReference>
<evidence type="ECO:0000259" key="5">
    <source>
        <dbReference type="Pfam" id="PF18265"/>
    </source>
</evidence>
<dbReference type="Pfam" id="PF17820">
    <property type="entry name" value="PDZ_6"/>
    <property type="match status" value="1"/>
</dbReference>
<feature type="domain" description="PDZ" evidence="4">
    <location>
        <begin position="145"/>
        <end position="196"/>
    </location>
</feature>
<dbReference type="Pfam" id="PF18265">
    <property type="entry name" value="Nas2_N"/>
    <property type="match status" value="1"/>
</dbReference>
<gene>
    <name evidence="6" type="primary">NAS2</name>
    <name evidence="6" type="ORF">Sste5346_000388</name>
</gene>
<dbReference type="GO" id="GO:0000502">
    <property type="term" value="C:proteasome complex"/>
    <property type="evidence" value="ECO:0007669"/>
    <property type="project" value="UniProtKB-KW"/>
</dbReference>
<keyword evidence="7" id="KW-1185">Reference proteome</keyword>
<protein>
    <submittedName>
        <fullName evidence="6">26S proteasome regulatory subunit</fullName>
    </submittedName>
</protein>
<dbReference type="InterPro" id="IPR040815">
    <property type="entry name" value="Nas2_N"/>
</dbReference>
<dbReference type="Gene3D" id="6.10.140.1710">
    <property type="match status" value="1"/>
</dbReference>
<dbReference type="InterPro" id="IPR036034">
    <property type="entry name" value="PDZ_sf"/>
</dbReference>
<dbReference type="InterPro" id="IPR041489">
    <property type="entry name" value="PDZ_6"/>
</dbReference>
<sequence>MNNIHAPTVPSGPTTARQTNGNSQNLSFAELQRKKENMEAELTALGSVLGSHNVDMNTPLLTPDGFPRADIDVAQIRTTRSRIVHLRNDYKDLMGTIEKFLHEHFASLDADDNEAQEGADNTGAAAAQILPDSVPETLEPPFAKVNSVVDGSPAADAGLQAGDQIRTFGYVNQTNHDGLKKVGECVAGNEGVRCYLLSFFPTFSAPSSTL</sequence>
<organism evidence="6 7">
    <name type="scientific">Sporothrix stenoceras</name>
    <dbReference type="NCBI Taxonomy" id="5173"/>
    <lineage>
        <taxon>Eukaryota</taxon>
        <taxon>Fungi</taxon>
        <taxon>Dikarya</taxon>
        <taxon>Ascomycota</taxon>
        <taxon>Pezizomycotina</taxon>
        <taxon>Sordariomycetes</taxon>
        <taxon>Sordariomycetidae</taxon>
        <taxon>Ophiostomatales</taxon>
        <taxon>Ophiostomataceae</taxon>
        <taxon>Sporothrix</taxon>
    </lineage>
</organism>
<name>A0ABR3ZSB6_9PEZI</name>
<comment type="caution">
    <text evidence="6">The sequence shown here is derived from an EMBL/GenBank/DDBJ whole genome shotgun (WGS) entry which is preliminary data.</text>
</comment>
<evidence type="ECO:0000256" key="3">
    <source>
        <dbReference type="SAM" id="MobiDB-lite"/>
    </source>
</evidence>